<feature type="transmembrane region" description="Helical" evidence="1">
    <location>
        <begin position="7"/>
        <end position="29"/>
    </location>
</feature>
<evidence type="ECO:0000256" key="1">
    <source>
        <dbReference type="SAM" id="Phobius"/>
    </source>
</evidence>
<dbReference type="EMBL" id="AP023368">
    <property type="protein sequence ID" value="BCJ99427.1"/>
    <property type="molecule type" value="Genomic_DNA"/>
</dbReference>
<dbReference type="InterPro" id="IPR025164">
    <property type="entry name" value="Toastrack_DUF4097"/>
</dbReference>
<name>A0A7I8DNY2_9FIRM</name>
<sequence>MRAFIKNLFRIAGGAIAIGIILVLVAIGMDNKVYTKWHRMDLNLGDGYTLWNNEDVSNGGQTDNNQAGGKVVASANASEEINTNKNYPVTYQNVKSLDFHIIAGKLFIKEGKEFSLDVNEKGSKRITSEVNNGVWTLQENSSKAENYDNDNNFSIFGINIDLNDSGSNNYTEVYVTIPKDFSADDISLSVGAGAIKADTLSANTGKIQVGAGSCSIDELKIKENSSFQVDAGMLQIDKGTINNAGMTCAAGKIKFRDGIINNGDINCTAGGIDITGSITGDSTVSTSVGKIDLNLEGKEKDYNYTIDCNVGSLTINGTKYNGVNKHITQQNAAPNNMSLNCDIGSITMNID</sequence>
<protein>
    <recommendedName>
        <fullName evidence="2">DUF4097 domain-containing protein</fullName>
    </recommendedName>
</protein>
<keyword evidence="1" id="KW-0472">Membrane</keyword>
<evidence type="ECO:0000313" key="3">
    <source>
        <dbReference type="EMBL" id="BCJ99427.1"/>
    </source>
</evidence>
<feature type="domain" description="DUF4097" evidence="2">
    <location>
        <begin position="106"/>
        <end position="334"/>
    </location>
</feature>
<dbReference type="Proteomes" id="UP000515703">
    <property type="component" value="Chromosome"/>
</dbReference>
<proteinExistence type="predicted"/>
<dbReference type="RefSeq" id="WP_185255197.1">
    <property type="nucleotide sequence ID" value="NZ_AP023368.1"/>
</dbReference>
<keyword evidence="1" id="KW-1133">Transmembrane helix</keyword>
<gene>
    <name evidence="3" type="ORF">bsdcttw_24680</name>
</gene>
<keyword evidence="1" id="KW-0812">Transmembrane</keyword>
<keyword evidence="4" id="KW-1185">Reference proteome</keyword>
<organism evidence="3 4">
    <name type="scientific">Anaerocolumna chitinilytica</name>
    <dbReference type="NCBI Taxonomy" id="1727145"/>
    <lineage>
        <taxon>Bacteria</taxon>
        <taxon>Bacillati</taxon>
        <taxon>Bacillota</taxon>
        <taxon>Clostridia</taxon>
        <taxon>Lachnospirales</taxon>
        <taxon>Lachnospiraceae</taxon>
        <taxon>Anaerocolumna</taxon>
    </lineage>
</organism>
<dbReference type="Pfam" id="PF13349">
    <property type="entry name" value="DUF4097"/>
    <property type="match status" value="1"/>
</dbReference>
<reference evidence="3 4" key="1">
    <citation type="submission" date="2020-08" db="EMBL/GenBank/DDBJ databases">
        <title>Draft genome sequencing of an Anaerocolumna strain isolated from anoxic soil subjected to BSD treatment.</title>
        <authorList>
            <person name="Uek A."/>
            <person name="Tonouchi A."/>
        </authorList>
    </citation>
    <scope>NUCLEOTIDE SEQUENCE [LARGE SCALE GENOMIC DNA]</scope>
    <source>
        <strain evidence="3 4">CTTW</strain>
    </source>
</reference>
<evidence type="ECO:0000313" key="4">
    <source>
        <dbReference type="Proteomes" id="UP000515703"/>
    </source>
</evidence>
<dbReference type="AlphaFoldDB" id="A0A7I8DNY2"/>
<reference evidence="3 4" key="2">
    <citation type="submission" date="2020-08" db="EMBL/GenBank/DDBJ databases">
        <authorList>
            <person name="Ueki A."/>
            <person name="Tonouchi A."/>
        </authorList>
    </citation>
    <scope>NUCLEOTIDE SEQUENCE [LARGE SCALE GENOMIC DNA]</scope>
    <source>
        <strain evidence="3 4">CTTW</strain>
    </source>
</reference>
<accession>A0A7I8DNY2</accession>
<dbReference type="KEGG" id="acht:bsdcttw_24680"/>
<evidence type="ECO:0000259" key="2">
    <source>
        <dbReference type="Pfam" id="PF13349"/>
    </source>
</evidence>